<comment type="caution">
    <text evidence="1">The sequence shown here is derived from an EMBL/GenBank/DDBJ whole genome shotgun (WGS) entry which is preliminary data.</text>
</comment>
<dbReference type="EMBL" id="JPQU01000023">
    <property type="protein sequence ID" value="KFE56784.1"/>
    <property type="molecule type" value="Genomic_DNA"/>
</dbReference>
<reference evidence="1 2" key="1">
    <citation type="submission" date="2014-07" db="EMBL/GenBank/DDBJ databases">
        <title>Draft Genome Sequences of Environmental Pseudomonas syringae strains.</title>
        <authorList>
            <person name="Baltrus D.A."/>
            <person name="Berge O."/>
            <person name="Morris C."/>
        </authorList>
    </citation>
    <scope>NUCLEOTIDE SEQUENCE [LARGE SCALE GENOMIC DNA]</scope>
    <source>
        <strain evidence="1 2">GAW0119</strain>
    </source>
</reference>
<evidence type="ECO:0000313" key="1">
    <source>
        <dbReference type="EMBL" id="KFE56784.1"/>
    </source>
</evidence>
<dbReference type="Proteomes" id="UP000028631">
    <property type="component" value="Unassembled WGS sequence"/>
</dbReference>
<dbReference type="PATRIC" id="fig|317.175.peg.1302"/>
<sequence length="703" mass="79871">MTPSRARQSLESFIKQEQAIFQSLPISSPWASPLWDVGSWLPLRNNQHALTFDTHRLALEKTGYSAPPKGPLPFIFQDFSKALIVYLQRTRNLKFSMAAAYNIAVRRLYNPLFERDVSDPAQLTRGDFDRVVGFLRESGYKNLYDAISHLQVVADTIDNLQLTEIAIHFEHDAKPEKRRHDYISLHDPDRAVKHRKSDDRLPSREAMEAYALCSNNPLSEGEEILLRVIDLLIATGQRGNEVAVIPYDCWVERPIKGTTGQVVLDANGKPLIECGIRYFAEKQFQSRVHWFAESDVPLARRAVERLKVLTQEQREIARWQEAHPGRVWDYSPSTVIPESQILRWLGFSEKNPARNLYLYLSRNGIHPYDDETDHRSTQAIKRRYVAGDIERLIFPKLRGHAALTENVGGSLRYILKTSETLAIAFDGQFRFGGREANVFRAIPRRVTLADINRALGHDENYPSIFSRRSLTESDGTPIRVTSHQPRHWRNTIYDLTGMSDVQQALALGRKRLDQNVYYQHTSIEENTAAHHQFLAFNSHHERIDFLHTGIRDKRIQGALTDSYHALLSDKGTTTAEAFLTVHATALHVTPFGGCIHDFSQAPCPKHLQCWNGCSHLHLMGTPSERANLEKQAENLTTAITIMRDSGAGEAGSDVWLMDQENKLNNLKSVLARDTNVGVQRVFPNGHPMTIADTDKRHSSVSDD</sequence>
<gene>
    <name evidence="1" type="ORF">IV01_06230</name>
</gene>
<dbReference type="OrthoDB" id="6725579at2"/>
<proteinExistence type="predicted"/>
<dbReference type="AlphaFoldDB" id="A0A085VMX1"/>
<evidence type="ECO:0008006" key="3">
    <source>
        <dbReference type="Google" id="ProtNLM"/>
    </source>
</evidence>
<keyword evidence="2" id="KW-1185">Reference proteome</keyword>
<name>A0A085VMX1_PSESX</name>
<protein>
    <recommendedName>
        <fullName evidence="3">Integrase</fullName>
    </recommendedName>
</protein>
<accession>A0A085VMX1</accession>
<organism evidence="1 2">
    <name type="scientific">Pseudomonas syringae</name>
    <dbReference type="NCBI Taxonomy" id="317"/>
    <lineage>
        <taxon>Bacteria</taxon>
        <taxon>Pseudomonadati</taxon>
        <taxon>Pseudomonadota</taxon>
        <taxon>Gammaproteobacteria</taxon>
        <taxon>Pseudomonadales</taxon>
        <taxon>Pseudomonadaceae</taxon>
        <taxon>Pseudomonas</taxon>
    </lineage>
</organism>
<evidence type="ECO:0000313" key="2">
    <source>
        <dbReference type="Proteomes" id="UP000028631"/>
    </source>
</evidence>